<name>A0A1V0UWH3_9BACL</name>
<evidence type="ECO:0000313" key="2">
    <source>
        <dbReference type="EMBL" id="ARF69250.1"/>
    </source>
</evidence>
<reference evidence="2 3" key="1">
    <citation type="submission" date="2017-03" db="EMBL/GenBank/DDBJ databases">
        <title>Paenibacillus larvae genome sequencing.</title>
        <authorList>
            <person name="Dingman D.W."/>
        </authorList>
    </citation>
    <scope>NUCLEOTIDE SEQUENCE [LARGE SCALE GENOMIC DNA]</scope>
    <source>
        <strain evidence="2 3">SAG 10367</strain>
    </source>
</reference>
<evidence type="ECO:0000256" key="1">
    <source>
        <dbReference type="SAM" id="Phobius"/>
    </source>
</evidence>
<sequence>MKAAQRKDWERARERGKKSYLMRTWVLYFGVGLTVLTTIFELISSKNISLPYVAIRLVVFSVVGLMIGNGRWEMNERRYEQALEEERTRNQNRKKTKRKK</sequence>
<keyword evidence="1" id="KW-1133">Transmembrane helix</keyword>
<dbReference type="AlphaFoldDB" id="A0A1V0UWH3"/>
<accession>A0A1V0UWH3</accession>
<gene>
    <name evidence="2" type="ORF">B7C51_17645</name>
</gene>
<keyword evidence="1" id="KW-0812">Transmembrane</keyword>
<dbReference type="Proteomes" id="UP000192727">
    <property type="component" value="Chromosome"/>
</dbReference>
<evidence type="ECO:0000313" key="3">
    <source>
        <dbReference type="Proteomes" id="UP000192727"/>
    </source>
</evidence>
<protein>
    <submittedName>
        <fullName evidence="2">Uncharacterized protein</fullName>
    </submittedName>
</protein>
<feature type="transmembrane region" description="Helical" evidence="1">
    <location>
        <begin position="49"/>
        <end position="68"/>
    </location>
</feature>
<feature type="transmembrane region" description="Helical" evidence="1">
    <location>
        <begin position="20"/>
        <end position="43"/>
    </location>
</feature>
<dbReference type="RefSeq" id="WP_083041004.1">
    <property type="nucleotide sequence ID" value="NZ_CP020557.1"/>
</dbReference>
<keyword evidence="1" id="KW-0472">Membrane</keyword>
<proteinExistence type="predicted"/>
<dbReference type="EMBL" id="CP020557">
    <property type="protein sequence ID" value="ARF69250.1"/>
    <property type="molecule type" value="Genomic_DNA"/>
</dbReference>
<organism evidence="2 3">
    <name type="scientific">Paenibacillus larvae subsp. pulvifaciens</name>
    <dbReference type="NCBI Taxonomy" id="1477"/>
    <lineage>
        <taxon>Bacteria</taxon>
        <taxon>Bacillati</taxon>
        <taxon>Bacillota</taxon>
        <taxon>Bacilli</taxon>
        <taxon>Bacillales</taxon>
        <taxon>Paenibacillaceae</taxon>
        <taxon>Paenibacillus</taxon>
    </lineage>
</organism>